<dbReference type="GO" id="GO:0005737">
    <property type="term" value="C:cytoplasm"/>
    <property type="evidence" value="ECO:0007669"/>
    <property type="project" value="TreeGrafter"/>
</dbReference>
<dbReference type="Proteomes" id="UP000245946">
    <property type="component" value="Unassembled WGS sequence"/>
</dbReference>
<evidence type="ECO:0000313" key="3">
    <source>
        <dbReference type="EMBL" id="PWN99128.1"/>
    </source>
</evidence>
<keyword evidence="2" id="KW-0456">Lyase</keyword>
<protein>
    <recommendedName>
        <fullName evidence="1">glutathione-specific gamma-glutamylcyclotransferase</fullName>
        <ecNumber evidence="1">4.3.2.7</ecNumber>
    </recommendedName>
</protein>
<dbReference type="STRING" id="58919.A0A316ZDJ9"/>
<gene>
    <name evidence="3" type="ORF">FA09DRAFT_291356</name>
</gene>
<evidence type="ECO:0000256" key="1">
    <source>
        <dbReference type="ARBA" id="ARBA00012344"/>
    </source>
</evidence>
<feature type="non-terminal residue" evidence="3">
    <location>
        <position position="200"/>
    </location>
</feature>
<dbReference type="OrthoDB" id="5894at2759"/>
<dbReference type="InterPro" id="IPR013024">
    <property type="entry name" value="GGCT-like"/>
</dbReference>
<dbReference type="Gene3D" id="3.10.490.10">
    <property type="entry name" value="Gamma-glutamyl cyclotransferase-like"/>
    <property type="match status" value="1"/>
</dbReference>
<dbReference type="PANTHER" id="PTHR12192">
    <property type="entry name" value="CATION TRANSPORT PROTEIN CHAC-RELATED"/>
    <property type="match status" value="1"/>
</dbReference>
<proteinExistence type="predicted"/>
<dbReference type="PANTHER" id="PTHR12192:SF2">
    <property type="entry name" value="GLUTATHIONE-SPECIFIC GAMMA-GLUTAMYLCYCLOTRANSFERASE 2"/>
    <property type="match status" value="1"/>
</dbReference>
<name>A0A316ZDJ9_9BASI</name>
<dbReference type="AlphaFoldDB" id="A0A316ZDJ9"/>
<feature type="non-terminal residue" evidence="3">
    <location>
        <position position="1"/>
    </location>
</feature>
<organism evidence="3 4">
    <name type="scientific">Tilletiopsis washingtonensis</name>
    <dbReference type="NCBI Taxonomy" id="58919"/>
    <lineage>
        <taxon>Eukaryota</taxon>
        <taxon>Fungi</taxon>
        <taxon>Dikarya</taxon>
        <taxon>Basidiomycota</taxon>
        <taxon>Ustilaginomycotina</taxon>
        <taxon>Exobasidiomycetes</taxon>
        <taxon>Entylomatales</taxon>
        <taxon>Entylomatales incertae sedis</taxon>
        <taxon>Tilletiopsis</taxon>
    </lineage>
</organism>
<accession>A0A316ZDJ9</accession>
<evidence type="ECO:0000313" key="4">
    <source>
        <dbReference type="Proteomes" id="UP000245946"/>
    </source>
</evidence>
<dbReference type="InterPro" id="IPR006840">
    <property type="entry name" value="ChaC"/>
</dbReference>
<keyword evidence="4" id="KW-1185">Reference proteome</keyword>
<dbReference type="EMBL" id="KZ819289">
    <property type="protein sequence ID" value="PWN99128.1"/>
    <property type="molecule type" value="Genomic_DNA"/>
</dbReference>
<evidence type="ECO:0000256" key="2">
    <source>
        <dbReference type="ARBA" id="ARBA00023239"/>
    </source>
</evidence>
<dbReference type="GeneID" id="37267523"/>
<dbReference type="GO" id="GO:0061928">
    <property type="term" value="F:glutathione specific gamma-glutamylcyclotransferase activity"/>
    <property type="evidence" value="ECO:0007669"/>
    <property type="project" value="UniProtKB-EC"/>
</dbReference>
<dbReference type="RefSeq" id="XP_025599407.1">
    <property type="nucleotide sequence ID" value="XM_025739977.1"/>
</dbReference>
<dbReference type="Pfam" id="PF04752">
    <property type="entry name" value="ChaC"/>
    <property type="match status" value="1"/>
</dbReference>
<reference evidence="3 4" key="1">
    <citation type="journal article" date="2018" name="Mol. Biol. Evol.">
        <title>Broad Genomic Sampling Reveals a Smut Pathogenic Ancestry of the Fungal Clade Ustilaginomycotina.</title>
        <authorList>
            <person name="Kijpornyongpan T."/>
            <person name="Mondo S.J."/>
            <person name="Barry K."/>
            <person name="Sandor L."/>
            <person name="Lee J."/>
            <person name="Lipzen A."/>
            <person name="Pangilinan J."/>
            <person name="LaButti K."/>
            <person name="Hainaut M."/>
            <person name="Henrissat B."/>
            <person name="Grigoriev I.V."/>
            <person name="Spatafora J.W."/>
            <person name="Aime M.C."/>
        </authorList>
    </citation>
    <scope>NUCLEOTIDE SEQUENCE [LARGE SCALE GENOMIC DNA]</scope>
    <source>
        <strain evidence="3 4">MCA 4186</strain>
    </source>
</reference>
<dbReference type="CDD" id="cd06661">
    <property type="entry name" value="GGCT_like"/>
    <property type="match status" value="1"/>
</dbReference>
<dbReference type="GO" id="GO:0006751">
    <property type="term" value="P:glutathione catabolic process"/>
    <property type="evidence" value="ECO:0007669"/>
    <property type="project" value="InterPro"/>
</dbReference>
<dbReference type="EC" id="4.3.2.7" evidence="1"/>
<sequence>VFGYGSLIFKPPPYTVARTVGYIRGFVRRFAQSSIDHRGTHARPGRVVTLVEAKHWRAAEEAARAAGHAVEEEELGEDIVWGVCWTIDPSHAADVRAYLDHREINGYTPQQVSVYGRAAPDAEQDSVLMRDVLVYVGLPDNEAFVGPAPSQTHLAARIFSCAGPSGRNDEYVLRLARATRALAPQVTDRHLFDLEERLLA</sequence>